<gene>
    <name evidence="2" type="ORF">IAD16_07655</name>
</gene>
<protein>
    <submittedName>
        <fullName evidence="2">Beta-lactamase family protein</fullName>
    </submittedName>
</protein>
<dbReference type="InterPro" id="IPR050491">
    <property type="entry name" value="AmpC-like"/>
</dbReference>
<dbReference type="AlphaFoldDB" id="A0A9D1L8W2"/>
<dbReference type="PANTHER" id="PTHR46825">
    <property type="entry name" value="D-ALANYL-D-ALANINE-CARBOXYPEPTIDASE/ENDOPEPTIDASE AMPH"/>
    <property type="match status" value="1"/>
</dbReference>
<proteinExistence type="predicted"/>
<evidence type="ECO:0000313" key="2">
    <source>
        <dbReference type="EMBL" id="HIU28236.1"/>
    </source>
</evidence>
<name>A0A9D1L8W2_9FIRM</name>
<reference evidence="2" key="1">
    <citation type="submission" date="2020-10" db="EMBL/GenBank/DDBJ databases">
        <authorList>
            <person name="Gilroy R."/>
        </authorList>
    </citation>
    <scope>NUCLEOTIDE SEQUENCE</scope>
    <source>
        <strain evidence="2">11300</strain>
    </source>
</reference>
<dbReference type="Pfam" id="PF00144">
    <property type="entry name" value="Beta-lactamase"/>
    <property type="match status" value="1"/>
</dbReference>
<dbReference type="SUPFAM" id="SSF56601">
    <property type="entry name" value="beta-lactamase/transpeptidase-like"/>
    <property type="match status" value="1"/>
</dbReference>
<accession>A0A9D1L8W2</accession>
<dbReference type="InterPro" id="IPR012338">
    <property type="entry name" value="Beta-lactam/transpept-like"/>
</dbReference>
<evidence type="ECO:0000313" key="3">
    <source>
        <dbReference type="Proteomes" id="UP000824091"/>
    </source>
</evidence>
<feature type="non-terminal residue" evidence="2">
    <location>
        <position position="341"/>
    </location>
</feature>
<dbReference type="PANTHER" id="PTHR46825:SF15">
    <property type="entry name" value="BETA-LACTAMASE-RELATED DOMAIN-CONTAINING PROTEIN"/>
    <property type="match status" value="1"/>
</dbReference>
<dbReference type="InterPro" id="IPR001466">
    <property type="entry name" value="Beta-lactam-related"/>
</dbReference>
<evidence type="ECO:0000259" key="1">
    <source>
        <dbReference type="Pfam" id="PF00144"/>
    </source>
</evidence>
<feature type="domain" description="Beta-lactamase-related" evidence="1">
    <location>
        <begin position="19"/>
        <end position="332"/>
    </location>
</feature>
<dbReference type="Proteomes" id="UP000824091">
    <property type="component" value="Unassembled WGS sequence"/>
</dbReference>
<dbReference type="EMBL" id="DVMO01000112">
    <property type="protein sequence ID" value="HIU28236.1"/>
    <property type="molecule type" value="Genomic_DNA"/>
</dbReference>
<reference evidence="2" key="2">
    <citation type="journal article" date="2021" name="PeerJ">
        <title>Extensive microbial diversity within the chicken gut microbiome revealed by metagenomics and culture.</title>
        <authorList>
            <person name="Gilroy R."/>
            <person name="Ravi A."/>
            <person name="Getino M."/>
            <person name="Pursley I."/>
            <person name="Horton D.L."/>
            <person name="Alikhan N.F."/>
            <person name="Baker D."/>
            <person name="Gharbi K."/>
            <person name="Hall N."/>
            <person name="Watson M."/>
            <person name="Adriaenssens E.M."/>
            <person name="Foster-Nyarko E."/>
            <person name="Jarju S."/>
            <person name="Secka A."/>
            <person name="Antonio M."/>
            <person name="Oren A."/>
            <person name="Chaudhuri R.R."/>
            <person name="La Ragione R."/>
            <person name="Hildebrand F."/>
            <person name="Pallen M.J."/>
        </authorList>
    </citation>
    <scope>NUCLEOTIDE SEQUENCE</scope>
    <source>
        <strain evidence="2">11300</strain>
    </source>
</reference>
<dbReference type="Gene3D" id="3.40.710.10">
    <property type="entry name" value="DD-peptidase/beta-lactamase superfamily"/>
    <property type="match status" value="1"/>
</dbReference>
<comment type="caution">
    <text evidence="2">The sequence shown here is derived from an EMBL/GenBank/DDBJ whole genome shotgun (WGS) entry which is preliminary data.</text>
</comment>
<sequence>MEKIIDEGFVISEMNYWRTPSIGISVFVDDKDEESLFIGSRNIEKNLPVNMDTMFCIASCSKAMTATLIGCLVSEGLLDFDRPVTEYAPECQLWDPVASSMFTLRDMLCHRTGFGAHDAIWPCRDGRQAMAERLKYIEPAGMFRQKVLYSNVIYAMAGYVAEAVTGTPWDKLMAEYLFKPLGMTRTNCSANILKEDRNHADPYYMIDGQPKKVPIWNVDQCGPAASVNSTHRDMIRWLRFNCGRGVTQSGKRLLAREIFDEIHAPQMPYVDGGTVYGDYYWADAYCMGWRKGSYKGRPYQKHSGKIEGYSTFQMYLPDERIGLFISANMHSPTEPLFMTLT</sequence>
<organism evidence="2 3">
    <name type="scientific">Candidatus Fimisoma avicola</name>
    <dbReference type="NCBI Taxonomy" id="2840826"/>
    <lineage>
        <taxon>Bacteria</taxon>
        <taxon>Bacillati</taxon>
        <taxon>Bacillota</taxon>
        <taxon>Clostridia</taxon>
        <taxon>Eubacteriales</taxon>
        <taxon>Candidatus Fimisoma</taxon>
    </lineage>
</organism>